<dbReference type="InterPro" id="IPR026906">
    <property type="entry name" value="LRR_5"/>
</dbReference>
<dbReference type="Gene3D" id="3.80.10.10">
    <property type="entry name" value="Ribonuclease Inhibitor"/>
    <property type="match status" value="2"/>
</dbReference>
<reference evidence="3" key="1">
    <citation type="submission" date="2017-06" db="EMBL/GenBank/DDBJ databases">
        <title>Capnocytophaga spp. assemblies.</title>
        <authorList>
            <person name="Gulvik C.A."/>
        </authorList>
    </citation>
    <scope>NUCLEOTIDE SEQUENCE [LARGE SCALE GENOMIC DNA]</scope>
    <source>
        <strain evidence="3">H6253</strain>
    </source>
</reference>
<feature type="region of interest" description="Disordered" evidence="1">
    <location>
        <begin position="72"/>
        <end position="204"/>
    </location>
</feature>
<dbReference type="InterPro" id="IPR008160">
    <property type="entry name" value="Collagen"/>
</dbReference>
<dbReference type="SUPFAM" id="SSF52058">
    <property type="entry name" value="L domain-like"/>
    <property type="match status" value="1"/>
</dbReference>
<dbReference type="InterPro" id="IPR032675">
    <property type="entry name" value="LRR_dom_sf"/>
</dbReference>
<protein>
    <submittedName>
        <fullName evidence="2">Collagen-like protein</fullName>
    </submittedName>
</protein>
<proteinExistence type="predicted"/>
<sequence length="536" mass="56404">MRKIIFIAVAIFATIAFNSCRKETIIERVEVQKGNLIYSGMGAPSATLGNIGDYYLDIATSQLYGSKTAEGWGTPISLRGIQGEKGDTGTTGAQGPKGDTGATGAQGPKGDTGATGAQGPKGDTGATGAQGPKGDTGATGAQGPKGDTGATGAQGPKGDTGATGAQGPKGDTGATGAQGPKGDTGATGAQGPKGDTGATGQDGTKIYAGEGAPAVGKGYIGDWYIDTMNKRLYGPKTSSGWGNNYINLDNSVTFSVIRKDDYELSPDGKTLVKWKDTRKAHIDMNSNEELREVIYIGDHAFSGKKNLVSIVLPNKLEVIKKGAFSSCEFLKNIKLPTTLHTIEDNAFIYCHSLHKINLPNGLKSIGNEIFASCVDLEDIVIPSTVTNFNFKALSGAGFISVVIPNHIKRINFSGCRYLKSITLSDEVTDISFNYCESLTSIRIPKKVEALRDYSFTYCKSLKSIVIPANVESIGEGTFYNCTSLTSITFERTIPPTFNGSPFNNEVKLNAIYVPAGSVVTYKAALPTFASKIQAKP</sequence>
<evidence type="ECO:0000313" key="3">
    <source>
        <dbReference type="Proteomes" id="UP000217276"/>
    </source>
</evidence>
<keyword evidence="3" id="KW-1185">Reference proteome</keyword>
<dbReference type="Pfam" id="PF01391">
    <property type="entry name" value="Collagen"/>
    <property type="match status" value="2"/>
</dbReference>
<dbReference type="Proteomes" id="UP000217276">
    <property type="component" value="Chromosome"/>
</dbReference>
<gene>
    <name evidence="2" type="ORF">CGC53_07565</name>
</gene>
<dbReference type="InterPro" id="IPR053139">
    <property type="entry name" value="Surface_bspA-like"/>
</dbReference>
<dbReference type="RefSeq" id="WP_095914251.1">
    <property type="nucleotide sequence ID" value="NZ_CP022384.1"/>
</dbReference>
<dbReference type="EMBL" id="CP022384">
    <property type="protein sequence ID" value="ATA82209.1"/>
    <property type="molecule type" value="Genomic_DNA"/>
</dbReference>
<dbReference type="PANTHER" id="PTHR45661">
    <property type="entry name" value="SURFACE ANTIGEN"/>
    <property type="match status" value="1"/>
</dbReference>
<keyword evidence="2" id="KW-0176">Collagen</keyword>
<evidence type="ECO:0000313" key="2">
    <source>
        <dbReference type="EMBL" id="ATA82209.1"/>
    </source>
</evidence>
<dbReference type="KEGG" id="clk:CGC53_07565"/>
<organism evidence="2 3">
    <name type="scientific">Capnocytophaga leadbetteri</name>
    <dbReference type="NCBI Taxonomy" id="327575"/>
    <lineage>
        <taxon>Bacteria</taxon>
        <taxon>Pseudomonadati</taxon>
        <taxon>Bacteroidota</taxon>
        <taxon>Flavobacteriia</taxon>
        <taxon>Flavobacteriales</taxon>
        <taxon>Flavobacteriaceae</taxon>
        <taxon>Capnocytophaga</taxon>
    </lineage>
</organism>
<name>A0A250FAP8_9FLAO</name>
<accession>A0A250FAP8</accession>
<dbReference type="AlphaFoldDB" id="A0A250FAP8"/>
<evidence type="ECO:0000256" key="1">
    <source>
        <dbReference type="SAM" id="MobiDB-lite"/>
    </source>
</evidence>
<dbReference type="PANTHER" id="PTHR45661:SF3">
    <property type="entry name" value="IG-LIKE DOMAIN-CONTAINING PROTEIN"/>
    <property type="match status" value="1"/>
</dbReference>
<dbReference type="Pfam" id="PF13306">
    <property type="entry name" value="LRR_5"/>
    <property type="match status" value="1"/>
</dbReference>